<organism evidence="1 6">
    <name type="scientific">Escherichia coli</name>
    <dbReference type="NCBI Taxonomy" id="562"/>
    <lineage>
        <taxon>Bacteria</taxon>
        <taxon>Pseudomonadati</taxon>
        <taxon>Pseudomonadota</taxon>
        <taxon>Gammaproteobacteria</taxon>
        <taxon>Enterobacterales</taxon>
        <taxon>Enterobacteriaceae</taxon>
        <taxon>Escherichia</taxon>
    </lineage>
</organism>
<dbReference type="EMBL" id="RDDM01000931">
    <property type="protein sequence ID" value="RLY49230.1"/>
    <property type="molecule type" value="Genomic_DNA"/>
</dbReference>
<gene>
    <name evidence="4" type="ORF">EAI46_31390</name>
    <name evidence="3" type="ORF">GP954_12915</name>
    <name evidence="2" type="ORF">GP965_15050</name>
    <name evidence="1" type="ORF">GP979_27205</name>
</gene>
<dbReference type="Proteomes" id="UP000436482">
    <property type="component" value="Unassembled WGS sequence"/>
</dbReference>
<dbReference type="AlphaFoldDB" id="A0A3L9I9A4"/>
<dbReference type="Proteomes" id="UP000480485">
    <property type="component" value="Unassembled WGS sequence"/>
</dbReference>
<dbReference type="Proteomes" id="UP000462410">
    <property type="component" value="Unassembled WGS sequence"/>
</dbReference>
<sequence>VRRGWSPLRLIAVTVVLGIVGKFCHFL</sequence>
<feature type="non-terminal residue" evidence="1">
    <location>
        <position position="1"/>
    </location>
</feature>
<evidence type="ECO:0000313" key="1">
    <source>
        <dbReference type="EMBL" id="MWR91925.1"/>
    </source>
</evidence>
<reference evidence="4 5" key="1">
    <citation type="submission" date="2018-10" db="EMBL/GenBank/DDBJ databases">
        <title>Comparison of Escherichia coli isolates recovered from retail chicken and from chicken fecal samples by antimicrobial susceptibility test and whole genome sequencing.</title>
        <authorList>
            <person name="Tang B."/>
            <person name="Ma Y."/>
            <person name="He X."/>
            <person name="Cao L."/>
            <person name="Xia X."/>
            <person name="Yang H."/>
        </authorList>
    </citation>
    <scope>NUCLEOTIDE SEQUENCE [LARGE SCALE GENOMIC DNA]</scope>
    <source>
        <strain evidence="4 5">CMJH98b</strain>
    </source>
</reference>
<name>A0A3L9I9A4_ECOLX</name>
<evidence type="ECO:0000313" key="2">
    <source>
        <dbReference type="EMBL" id="MWT22219.1"/>
    </source>
</evidence>
<evidence type="ECO:0000313" key="6">
    <source>
        <dbReference type="Proteomes" id="UP000436482"/>
    </source>
</evidence>
<dbReference type="EMBL" id="WTQQ01001211">
    <property type="protein sequence ID" value="MWR91925.1"/>
    <property type="molecule type" value="Genomic_DNA"/>
</dbReference>
<dbReference type="EMBL" id="WTRN01000214">
    <property type="protein sequence ID" value="MWT86038.1"/>
    <property type="molecule type" value="Genomic_DNA"/>
</dbReference>
<evidence type="ECO:0000313" key="8">
    <source>
        <dbReference type="Proteomes" id="UP000480485"/>
    </source>
</evidence>
<evidence type="ECO:0000313" key="7">
    <source>
        <dbReference type="Proteomes" id="UP000462410"/>
    </source>
</evidence>
<evidence type="ECO:0000313" key="5">
    <source>
        <dbReference type="Proteomes" id="UP000281340"/>
    </source>
</evidence>
<accession>A0A3L9I9A4</accession>
<proteinExistence type="predicted"/>
<comment type="caution">
    <text evidence="1">The sequence shown here is derived from an EMBL/GenBank/DDBJ whole genome shotgun (WGS) entry which is preliminary data.</text>
</comment>
<evidence type="ECO:0000313" key="4">
    <source>
        <dbReference type="EMBL" id="RLY49230.1"/>
    </source>
</evidence>
<evidence type="ECO:0000313" key="3">
    <source>
        <dbReference type="EMBL" id="MWT86038.1"/>
    </source>
</evidence>
<dbReference type="EMBL" id="WTRC01000233">
    <property type="protein sequence ID" value="MWT22219.1"/>
    <property type="molecule type" value="Genomic_DNA"/>
</dbReference>
<reference evidence="6 7" key="2">
    <citation type="submission" date="2019-12" db="EMBL/GenBank/DDBJ databases">
        <title>Enteriobacteria Tanzani isolates_8377-8380.</title>
        <authorList>
            <person name="Subbiah M."/>
            <person name="Call D."/>
        </authorList>
    </citation>
    <scope>NUCLEOTIDE SEQUENCE [LARGE SCALE GENOMIC DNA]</scope>
    <source>
        <strain evidence="3 8">8378wC7</strain>
        <strain evidence="2 7">8378wH8</strain>
        <strain evidence="1 6">8379wE6</strain>
    </source>
</reference>
<protein>
    <submittedName>
        <fullName evidence="1">PTS N-acetylgalactosamine transporter subunit IID</fullName>
    </submittedName>
</protein>
<dbReference type="Proteomes" id="UP000281340">
    <property type="component" value="Unassembled WGS sequence"/>
</dbReference>